<evidence type="ECO:0000256" key="1">
    <source>
        <dbReference type="SAM" id="MobiDB-lite"/>
    </source>
</evidence>
<gene>
    <name evidence="3" type="ORF">OHK93_007349</name>
</gene>
<dbReference type="EMBL" id="JAPUFD010000006">
    <property type="protein sequence ID" value="MDI1488075.1"/>
    <property type="molecule type" value="Genomic_DNA"/>
</dbReference>
<name>A0AA43QPJ3_9LECA</name>
<feature type="region of interest" description="Disordered" evidence="1">
    <location>
        <begin position="60"/>
        <end position="100"/>
    </location>
</feature>
<evidence type="ECO:0000313" key="4">
    <source>
        <dbReference type="Proteomes" id="UP001161017"/>
    </source>
</evidence>
<accession>A0AA43QPJ3</accession>
<feature type="region of interest" description="Disordered" evidence="1">
    <location>
        <begin position="22"/>
        <end position="48"/>
    </location>
</feature>
<evidence type="ECO:0000313" key="3">
    <source>
        <dbReference type="EMBL" id="MDI1488075.1"/>
    </source>
</evidence>
<comment type="caution">
    <text evidence="3">The sequence shown here is derived from an EMBL/GenBank/DDBJ whole genome shotgun (WGS) entry which is preliminary data.</text>
</comment>
<feature type="signal peptide" evidence="2">
    <location>
        <begin position="1"/>
        <end position="20"/>
    </location>
</feature>
<feature type="compositionally biased region" description="Low complexity" evidence="1">
    <location>
        <begin position="88"/>
        <end position="98"/>
    </location>
</feature>
<dbReference type="Proteomes" id="UP001161017">
    <property type="component" value="Unassembled WGS sequence"/>
</dbReference>
<feature type="compositionally biased region" description="Polar residues" evidence="1">
    <location>
        <begin position="73"/>
        <end position="83"/>
    </location>
</feature>
<feature type="chain" id="PRO_5041392092" evidence="2">
    <location>
        <begin position="21"/>
        <end position="286"/>
    </location>
</feature>
<reference evidence="3" key="1">
    <citation type="journal article" date="2023" name="Genome Biol. Evol.">
        <title>First Whole Genome Sequence and Flow Cytometry Genome Size Data for the Lichen-Forming Fungus Ramalina farinacea (Ascomycota).</title>
        <authorList>
            <person name="Llewellyn T."/>
            <person name="Mian S."/>
            <person name="Hill R."/>
            <person name="Leitch I.J."/>
            <person name="Gaya E."/>
        </authorList>
    </citation>
    <scope>NUCLEOTIDE SEQUENCE</scope>
    <source>
        <strain evidence="3">LIQ254RAFAR</strain>
    </source>
</reference>
<keyword evidence="2" id="KW-0732">Signal</keyword>
<proteinExistence type="predicted"/>
<dbReference type="AlphaFoldDB" id="A0AA43QPJ3"/>
<organism evidence="3 4">
    <name type="scientific">Ramalina farinacea</name>
    <dbReference type="NCBI Taxonomy" id="258253"/>
    <lineage>
        <taxon>Eukaryota</taxon>
        <taxon>Fungi</taxon>
        <taxon>Dikarya</taxon>
        <taxon>Ascomycota</taxon>
        <taxon>Pezizomycotina</taxon>
        <taxon>Lecanoromycetes</taxon>
        <taxon>OSLEUM clade</taxon>
        <taxon>Lecanoromycetidae</taxon>
        <taxon>Lecanorales</taxon>
        <taxon>Lecanorineae</taxon>
        <taxon>Ramalinaceae</taxon>
        <taxon>Ramalina</taxon>
    </lineage>
</organism>
<sequence length="286" mass="30188">MVPVKVITLTALATLHAVSASPVGADSHPSITERGDAPASGQPYYDSDTQSIEIHPRDAFAAPGEPYYDPKTHSIQINDTSGGHNKRGAPGSSPGNNPANPPFIIGQTGARIFYDRFGFVRVLATTTLSYVVQSFFENVGNEVRNLGAAVAHAVDRGNTWNADYNQNFQAQTITLGLNFYAGDEARALDLANELHAYFSQNHDHPPGGISLLLGPRNTILDEGLDPNAQRVLPPPPEPTGAPGRRLMARQAGVTDFCTAPAANAYNLVVGTPDGAVTGGSANMISC</sequence>
<keyword evidence="4" id="KW-1185">Reference proteome</keyword>
<protein>
    <submittedName>
        <fullName evidence="3">Uncharacterized protein</fullName>
    </submittedName>
</protein>
<evidence type="ECO:0000256" key="2">
    <source>
        <dbReference type="SAM" id="SignalP"/>
    </source>
</evidence>